<sequence>MAPVVMEEVYQAVHSIGPLKAPGPDGLHAVFYHFYWNQVREPLFKLVSDFFHT</sequence>
<dbReference type="AlphaFoldDB" id="A0A2P6P906"/>
<keyword evidence="2" id="KW-1185">Reference proteome</keyword>
<comment type="caution">
    <text evidence="1">The sequence shown here is derived from an EMBL/GenBank/DDBJ whole genome shotgun (WGS) entry which is preliminary data.</text>
</comment>
<accession>A0A2P6P906</accession>
<evidence type="ECO:0000313" key="1">
    <source>
        <dbReference type="EMBL" id="PRQ18387.1"/>
    </source>
</evidence>
<organism evidence="1 2">
    <name type="scientific">Rosa chinensis</name>
    <name type="common">China rose</name>
    <dbReference type="NCBI Taxonomy" id="74649"/>
    <lineage>
        <taxon>Eukaryota</taxon>
        <taxon>Viridiplantae</taxon>
        <taxon>Streptophyta</taxon>
        <taxon>Embryophyta</taxon>
        <taxon>Tracheophyta</taxon>
        <taxon>Spermatophyta</taxon>
        <taxon>Magnoliopsida</taxon>
        <taxon>eudicotyledons</taxon>
        <taxon>Gunneridae</taxon>
        <taxon>Pentapetalae</taxon>
        <taxon>rosids</taxon>
        <taxon>fabids</taxon>
        <taxon>Rosales</taxon>
        <taxon>Rosaceae</taxon>
        <taxon>Rosoideae</taxon>
        <taxon>Rosoideae incertae sedis</taxon>
        <taxon>Rosa</taxon>
    </lineage>
</organism>
<dbReference type="Gramene" id="PRQ18387">
    <property type="protein sequence ID" value="PRQ18387"/>
    <property type="gene ID" value="RchiOBHm_Chr7g0205481"/>
</dbReference>
<evidence type="ECO:0000313" key="2">
    <source>
        <dbReference type="Proteomes" id="UP000238479"/>
    </source>
</evidence>
<gene>
    <name evidence="1" type="ORF">RchiOBHm_Chr7g0205481</name>
</gene>
<reference evidence="1 2" key="1">
    <citation type="journal article" date="2018" name="Nat. Genet.">
        <title>The Rosa genome provides new insights in the design of modern roses.</title>
        <authorList>
            <person name="Bendahmane M."/>
        </authorList>
    </citation>
    <scope>NUCLEOTIDE SEQUENCE [LARGE SCALE GENOMIC DNA]</scope>
    <source>
        <strain evidence="2">cv. Old Blush</strain>
    </source>
</reference>
<protein>
    <recommendedName>
        <fullName evidence="3">RNA-directed DNA polymerase</fullName>
    </recommendedName>
</protein>
<dbReference type="Proteomes" id="UP000238479">
    <property type="component" value="Chromosome 7"/>
</dbReference>
<evidence type="ECO:0008006" key="3">
    <source>
        <dbReference type="Google" id="ProtNLM"/>
    </source>
</evidence>
<dbReference type="EMBL" id="PDCK01000045">
    <property type="protein sequence ID" value="PRQ18387.1"/>
    <property type="molecule type" value="Genomic_DNA"/>
</dbReference>
<name>A0A2P6P906_ROSCH</name>
<proteinExistence type="predicted"/>